<dbReference type="PROSITE" id="PS00107">
    <property type="entry name" value="PROTEIN_KINASE_ATP"/>
    <property type="match status" value="1"/>
</dbReference>
<dbReference type="RefSeq" id="XP_005711644.1">
    <property type="nucleotide sequence ID" value="XM_005711587.1"/>
</dbReference>
<protein>
    <submittedName>
        <fullName evidence="6">Serine/threonine protein kinase</fullName>
    </submittedName>
</protein>
<evidence type="ECO:0000313" key="6">
    <source>
        <dbReference type="EMBL" id="CDF41350.1"/>
    </source>
</evidence>
<feature type="domain" description="Protein kinase" evidence="5">
    <location>
        <begin position="12"/>
        <end position="282"/>
    </location>
</feature>
<dbReference type="PROSITE" id="PS50011">
    <property type="entry name" value="PROTEIN_KINASE_DOM"/>
    <property type="match status" value="1"/>
</dbReference>
<dbReference type="AlphaFoldDB" id="R7QVJ4"/>
<dbReference type="InterPro" id="IPR008271">
    <property type="entry name" value="Ser/Thr_kinase_AS"/>
</dbReference>
<evidence type="ECO:0000259" key="5">
    <source>
        <dbReference type="PROSITE" id="PS50011"/>
    </source>
</evidence>
<dbReference type="PANTHER" id="PTHR24346:SF30">
    <property type="entry name" value="MATERNAL EMBRYONIC LEUCINE ZIPPER KINASE"/>
    <property type="match status" value="1"/>
</dbReference>
<keyword evidence="1 3" id="KW-0547">Nucleotide-binding</keyword>
<dbReference type="Gramene" id="CDF41350">
    <property type="protein sequence ID" value="CDF41350"/>
    <property type="gene ID" value="CHC_T00008944001"/>
</dbReference>
<proteinExistence type="inferred from homology"/>
<dbReference type="GO" id="GO:0004674">
    <property type="term" value="F:protein serine/threonine kinase activity"/>
    <property type="evidence" value="ECO:0007669"/>
    <property type="project" value="UniProtKB-KW"/>
</dbReference>
<dbReference type="InterPro" id="IPR017441">
    <property type="entry name" value="Protein_kinase_ATP_BS"/>
</dbReference>
<dbReference type="PROSITE" id="PS00108">
    <property type="entry name" value="PROTEIN_KINASE_ST"/>
    <property type="match status" value="1"/>
</dbReference>
<dbReference type="STRING" id="2769.R7QVJ4"/>
<evidence type="ECO:0000256" key="1">
    <source>
        <dbReference type="ARBA" id="ARBA00022741"/>
    </source>
</evidence>
<dbReference type="SUPFAM" id="SSF56112">
    <property type="entry name" value="Protein kinase-like (PK-like)"/>
    <property type="match status" value="1"/>
</dbReference>
<dbReference type="GeneID" id="17319360"/>
<dbReference type="InterPro" id="IPR000719">
    <property type="entry name" value="Prot_kinase_dom"/>
</dbReference>
<evidence type="ECO:0000256" key="3">
    <source>
        <dbReference type="PROSITE-ProRule" id="PRU10141"/>
    </source>
</evidence>
<dbReference type="EMBL" id="HG002355">
    <property type="protein sequence ID" value="CDF41350.1"/>
    <property type="molecule type" value="Genomic_DNA"/>
</dbReference>
<feature type="binding site" evidence="3">
    <location>
        <position position="45"/>
    </location>
    <ligand>
        <name>ATP</name>
        <dbReference type="ChEBI" id="CHEBI:30616"/>
    </ligand>
</feature>
<name>R7QVJ4_CHOCR</name>
<keyword evidence="2 3" id="KW-0067">ATP-binding</keyword>
<dbReference type="OrthoDB" id="193931at2759"/>
<keyword evidence="6" id="KW-0808">Transferase</keyword>
<dbReference type="OMA" id="FCKELME"/>
<dbReference type="CDD" id="cd14003">
    <property type="entry name" value="STKc_AMPK-like"/>
    <property type="match status" value="1"/>
</dbReference>
<gene>
    <name evidence="6" type="ORF">CHC_T00008944001</name>
</gene>
<keyword evidence="4 6" id="KW-0723">Serine/threonine-protein kinase</keyword>
<dbReference type="FunFam" id="1.10.510.10:FF:000571">
    <property type="entry name" value="Maternal embryonic leucine zipper kinase"/>
    <property type="match status" value="1"/>
</dbReference>
<dbReference type="Gene3D" id="1.10.510.10">
    <property type="entry name" value="Transferase(Phosphotransferase) domain 1"/>
    <property type="match status" value="1"/>
</dbReference>
<dbReference type="GO" id="GO:0005524">
    <property type="term" value="F:ATP binding"/>
    <property type="evidence" value="ECO:0007669"/>
    <property type="project" value="UniProtKB-UniRule"/>
</dbReference>
<comment type="similarity">
    <text evidence="4">Belongs to the protein kinase superfamily.</text>
</comment>
<dbReference type="InterPro" id="IPR011009">
    <property type="entry name" value="Kinase-like_dom_sf"/>
</dbReference>
<dbReference type="PhylomeDB" id="R7QVJ4"/>
<evidence type="ECO:0000256" key="2">
    <source>
        <dbReference type="ARBA" id="ARBA00022840"/>
    </source>
</evidence>
<keyword evidence="7" id="KW-1185">Reference proteome</keyword>
<keyword evidence="6" id="KW-0418">Kinase</keyword>
<dbReference type="Proteomes" id="UP000012073">
    <property type="component" value="Unassembled WGS sequence"/>
</dbReference>
<dbReference type="KEGG" id="ccp:CHC_T00008944001"/>
<organism evidence="6 7">
    <name type="scientific">Chondrus crispus</name>
    <name type="common">Carrageen Irish moss</name>
    <name type="synonym">Polymorpha crispa</name>
    <dbReference type="NCBI Taxonomy" id="2769"/>
    <lineage>
        <taxon>Eukaryota</taxon>
        <taxon>Rhodophyta</taxon>
        <taxon>Florideophyceae</taxon>
        <taxon>Rhodymeniophycidae</taxon>
        <taxon>Gigartinales</taxon>
        <taxon>Gigartinaceae</taxon>
        <taxon>Chondrus</taxon>
    </lineage>
</organism>
<dbReference type="SMART" id="SM00220">
    <property type="entry name" value="S_TKc"/>
    <property type="match status" value="1"/>
</dbReference>
<evidence type="ECO:0000313" key="7">
    <source>
        <dbReference type="Proteomes" id="UP000012073"/>
    </source>
</evidence>
<evidence type="ECO:0000256" key="4">
    <source>
        <dbReference type="RuleBase" id="RU000304"/>
    </source>
</evidence>
<dbReference type="Pfam" id="PF00069">
    <property type="entry name" value="Pkinase"/>
    <property type="match status" value="1"/>
</dbReference>
<dbReference type="GO" id="GO:0035556">
    <property type="term" value="P:intracellular signal transduction"/>
    <property type="evidence" value="ECO:0007669"/>
    <property type="project" value="TreeGrafter"/>
</dbReference>
<accession>R7QVJ4</accession>
<reference evidence="7" key="1">
    <citation type="journal article" date="2013" name="Proc. Natl. Acad. Sci. U.S.A.">
        <title>Genome structure and metabolic features in the red seaweed Chondrus crispus shed light on evolution of the Archaeplastida.</title>
        <authorList>
            <person name="Collen J."/>
            <person name="Porcel B."/>
            <person name="Carre W."/>
            <person name="Ball S.G."/>
            <person name="Chaparro C."/>
            <person name="Tonon T."/>
            <person name="Barbeyron T."/>
            <person name="Michel G."/>
            <person name="Noel B."/>
            <person name="Valentin K."/>
            <person name="Elias M."/>
            <person name="Artiguenave F."/>
            <person name="Arun A."/>
            <person name="Aury J.M."/>
            <person name="Barbosa-Neto J.F."/>
            <person name="Bothwell J.H."/>
            <person name="Bouget F.Y."/>
            <person name="Brillet L."/>
            <person name="Cabello-Hurtado F."/>
            <person name="Capella-Gutierrez S."/>
            <person name="Charrier B."/>
            <person name="Cladiere L."/>
            <person name="Cock J.M."/>
            <person name="Coelho S.M."/>
            <person name="Colleoni C."/>
            <person name="Czjzek M."/>
            <person name="Da Silva C."/>
            <person name="Delage L."/>
            <person name="Denoeud F."/>
            <person name="Deschamps P."/>
            <person name="Dittami S.M."/>
            <person name="Gabaldon T."/>
            <person name="Gachon C.M."/>
            <person name="Groisillier A."/>
            <person name="Herve C."/>
            <person name="Jabbari K."/>
            <person name="Katinka M."/>
            <person name="Kloareg B."/>
            <person name="Kowalczyk N."/>
            <person name="Labadie K."/>
            <person name="Leblanc C."/>
            <person name="Lopez P.J."/>
            <person name="McLachlan D.H."/>
            <person name="Meslet-Cladiere L."/>
            <person name="Moustafa A."/>
            <person name="Nehr Z."/>
            <person name="Nyvall Collen P."/>
            <person name="Panaud O."/>
            <person name="Partensky F."/>
            <person name="Poulain J."/>
            <person name="Rensing S.A."/>
            <person name="Rousvoal S."/>
            <person name="Samson G."/>
            <person name="Symeonidi A."/>
            <person name="Weissenbach J."/>
            <person name="Zambounis A."/>
            <person name="Wincker P."/>
            <person name="Boyen C."/>
        </authorList>
    </citation>
    <scope>NUCLEOTIDE SEQUENCE [LARGE SCALE GENOMIC DNA]</scope>
    <source>
        <strain evidence="7">cv. Stackhouse</strain>
    </source>
</reference>
<dbReference type="PANTHER" id="PTHR24346">
    <property type="entry name" value="MAP/MICROTUBULE AFFINITY-REGULATING KINASE"/>
    <property type="match status" value="1"/>
</dbReference>
<dbReference type="GO" id="GO:0005737">
    <property type="term" value="C:cytoplasm"/>
    <property type="evidence" value="ECO:0007669"/>
    <property type="project" value="TreeGrafter"/>
</dbReference>
<sequence length="430" mass="47643">MVAQTITSTADYQVIKTLGAGSTGKVKLARHPRTNQLVALKIIRKDLLTTRRNLFTKVRREIAVMKLITGSCRAVDRQQSAFRTRKEMGVLQLVDVFDTDTSFVLVLEYCDGGELFDLLAENGYLPQPQVLDLFQQLVYALEFCHNRGICHRDLKPENVLLTSSGHVKLGDFGLASLLKPDSFLETACGSPQYCAPEVLLGDSYSGVKADIWSLGVVLYAMTTGGLPFDDDNLQRLATKISSGAFYMPAEVPAGLAQLLTAMLTVDPAQRATLDDVKASNWFNSSAPRKNIYKEEEGETMPLSRHDDPVDEPDRGVMEYLRDLGLGDDPTIRRRLRCKPRCLERDFYYELLDMCSDSPALWHGEPVAPRLKTQAAKSPRQIICVADVDVYVDAVKRPLLAPTLPTAWLWSLVDGTEGKAGKGVRRSVSTA</sequence>